<dbReference type="GO" id="GO:0051484">
    <property type="term" value="P:isopentenyl diphosphate biosynthetic process, methylerythritol 4-phosphate pathway involved in terpenoid biosynthetic process"/>
    <property type="evidence" value="ECO:0007669"/>
    <property type="project" value="UniProtKB-ARBA"/>
</dbReference>
<feature type="binding site" evidence="13">
    <location>
        <position position="22"/>
    </location>
    <ligand>
        <name>NADPH</name>
        <dbReference type="ChEBI" id="CHEBI:57783"/>
    </ligand>
</feature>
<feature type="binding site" evidence="13">
    <location>
        <position position="234"/>
    </location>
    <ligand>
        <name>1-deoxy-D-xylulose 5-phosphate</name>
        <dbReference type="ChEBI" id="CHEBI:57792"/>
    </ligand>
</feature>
<dbReference type="Pfam" id="PF08436">
    <property type="entry name" value="DXP_redisom_C"/>
    <property type="match status" value="1"/>
</dbReference>
<keyword evidence="9 13" id="KW-0414">Isoprene biosynthesis</keyword>
<feature type="binding site" evidence="13">
    <location>
        <position position="135"/>
    </location>
    <ligand>
        <name>1-deoxy-D-xylulose 5-phosphate</name>
        <dbReference type="ChEBI" id="CHEBI:57792"/>
    </ligand>
</feature>
<comment type="caution">
    <text evidence="13">Lacks conserved residue(s) required for the propagation of feature annotation.</text>
</comment>
<dbReference type="PANTHER" id="PTHR30525:SF0">
    <property type="entry name" value="1-DEOXY-D-XYLULOSE 5-PHOSPHATE REDUCTOISOMERASE, CHLOROPLASTIC"/>
    <property type="match status" value="1"/>
</dbReference>
<dbReference type="PIRSF" id="PIRSF006205">
    <property type="entry name" value="Dxp_reductismrs"/>
    <property type="match status" value="1"/>
</dbReference>
<feature type="binding site" evidence="13">
    <location>
        <position position="136"/>
    </location>
    <ligand>
        <name>NADPH</name>
        <dbReference type="ChEBI" id="CHEBI:57783"/>
    </ligand>
</feature>
<evidence type="ECO:0000256" key="11">
    <source>
        <dbReference type="ARBA" id="ARBA00054845"/>
    </source>
</evidence>
<keyword evidence="13" id="KW-0460">Magnesium</keyword>
<feature type="domain" description="1-deoxy-D-xylulose 5-phosphate reductoisomerase N-terminal" evidence="14">
    <location>
        <begin position="14"/>
        <end position="142"/>
    </location>
</feature>
<comment type="cofactor">
    <cofactor evidence="1">
        <name>Co(2+)</name>
        <dbReference type="ChEBI" id="CHEBI:48828"/>
    </cofactor>
</comment>
<evidence type="ECO:0000256" key="5">
    <source>
        <dbReference type="ARBA" id="ARBA00022723"/>
    </source>
</evidence>
<feature type="binding site" evidence="13">
    <location>
        <position position="162"/>
    </location>
    <ligand>
        <name>1-deoxy-D-xylulose 5-phosphate</name>
        <dbReference type="ChEBI" id="CHEBI:57792"/>
    </ligand>
</feature>
<dbReference type="InterPro" id="IPR003821">
    <property type="entry name" value="DXP_reductoisomerase"/>
</dbReference>
<evidence type="ECO:0000256" key="8">
    <source>
        <dbReference type="ARBA" id="ARBA00023211"/>
    </source>
</evidence>
<dbReference type="PANTHER" id="PTHR30525">
    <property type="entry name" value="1-DEOXY-D-XYLULOSE 5-PHOSPHATE REDUCTOISOMERASE"/>
    <property type="match status" value="1"/>
</dbReference>
<keyword evidence="7 13" id="KW-0560">Oxidoreductase</keyword>
<evidence type="ECO:0000256" key="13">
    <source>
        <dbReference type="HAMAP-Rule" id="MF_00183"/>
    </source>
</evidence>
<feature type="binding site" evidence="13">
    <location>
        <position position="23"/>
    </location>
    <ligand>
        <name>NADPH</name>
        <dbReference type="ChEBI" id="CHEBI:57783"/>
    </ligand>
</feature>
<dbReference type="InterPro" id="IPR013512">
    <property type="entry name" value="DXP_reductoisomerase_N"/>
</dbReference>
<accession>G4QI15</accession>
<dbReference type="KEGG" id="gni:GNIT_2451"/>
<organism evidence="17 18">
    <name type="scientific">Glaciecola nitratireducens (strain JCM 12485 / KCTC 12276 / FR1064)</name>
    <dbReference type="NCBI Taxonomy" id="1085623"/>
    <lineage>
        <taxon>Bacteria</taxon>
        <taxon>Pseudomonadati</taxon>
        <taxon>Pseudomonadota</taxon>
        <taxon>Gammaproteobacteria</taxon>
        <taxon>Alteromonadales</taxon>
        <taxon>Alteromonadaceae</taxon>
        <taxon>Brumicola</taxon>
    </lineage>
</organism>
<evidence type="ECO:0000256" key="1">
    <source>
        <dbReference type="ARBA" id="ARBA00001941"/>
    </source>
</evidence>
<dbReference type="HAMAP" id="MF_00183">
    <property type="entry name" value="DXP_reductoisom"/>
    <property type="match status" value="1"/>
</dbReference>
<keyword evidence="17" id="KW-0413">Isomerase</keyword>
<evidence type="ECO:0000259" key="15">
    <source>
        <dbReference type="Pfam" id="PF08436"/>
    </source>
</evidence>
<dbReference type="HOGENOM" id="CLU_035714_4_0_6"/>
<comment type="cofactor">
    <cofactor evidence="13">
        <name>Mg(2+)</name>
        <dbReference type="ChEBI" id="CHEBI:18420"/>
    </cofactor>
    <cofactor evidence="13">
        <name>Mn(2+)</name>
        <dbReference type="ChEBI" id="CHEBI:29035"/>
    </cofactor>
</comment>
<name>G4QI15_GLANF</name>
<dbReference type="InterPro" id="IPR036291">
    <property type="entry name" value="NAD(P)-bd_dom_sf"/>
</dbReference>
<dbReference type="Pfam" id="PF13288">
    <property type="entry name" value="DXPR_C"/>
    <property type="match status" value="1"/>
</dbReference>
<evidence type="ECO:0000259" key="14">
    <source>
        <dbReference type="Pfam" id="PF02670"/>
    </source>
</evidence>
<dbReference type="InterPro" id="IPR013644">
    <property type="entry name" value="DXP_reductoisomerase_C"/>
</dbReference>
<evidence type="ECO:0000256" key="12">
    <source>
        <dbReference type="ARBA" id="ARBA00071224"/>
    </source>
</evidence>
<dbReference type="SUPFAM" id="SSF69055">
    <property type="entry name" value="1-deoxy-D-xylulose-5-phosphate reductoisomerase, C-terminal domain"/>
    <property type="match status" value="1"/>
</dbReference>
<dbReference type="EMBL" id="CP003060">
    <property type="protein sequence ID" value="AEP30548.1"/>
    <property type="molecule type" value="Genomic_DNA"/>
</dbReference>
<dbReference type="Gene3D" id="1.10.1740.10">
    <property type="match status" value="1"/>
</dbReference>
<dbReference type="GO" id="GO:0016853">
    <property type="term" value="F:isomerase activity"/>
    <property type="evidence" value="ECO:0007669"/>
    <property type="project" value="UniProtKB-KW"/>
</dbReference>
<evidence type="ECO:0000313" key="18">
    <source>
        <dbReference type="Proteomes" id="UP000009282"/>
    </source>
</evidence>
<feature type="binding site" evidence="13">
    <location>
        <position position="161"/>
    </location>
    <ligand>
        <name>1-deoxy-D-xylulose 5-phosphate</name>
        <dbReference type="ChEBI" id="CHEBI:57792"/>
    </ligand>
</feature>
<proteinExistence type="inferred from homology"/>
<feature type="binding site" evidence="13">
    <location>
        <position position="228"/>
    </location>
    <ligand>
        <name>1-deoxy-D-xylulose 5-phosphate</name>
        <dbReference type="ChEBI" id="CHEBI:57792"/>
    </ligand>
</feature>
<evidence type="ECO:0000256" key="4">
    <source>
        <dbReference type="ARBA" id="ARBA00012366"/>
    </source>
</evidence>
<sequence length="403" mass="43864">MDGLGNYVDIMRTITVLGATGSIGQNTIDVISRHPDKFRVFAITGHANLKALVQLAMQCSPRYIVLSDPNTYTTFISLLKAENCHSEVLVGAKALEDVCSAPEVDTVMSAIVGAAGLLPTLAAVRAGKRVLLANKESLVMSGELFMNAVREYKAELLPIDSEHNAIFQCLPHDFEYGNLDKSGIAKILLTGSGGPFRTLPSESFDSITPDQACAHPTWTMGRKISVDSASMMNKGLEFIEAKWLFGLHENDIEVVLHPQSTIHSMVQYTDGSVIAQLGNPDMRTPIAYGLSFPERINSGVDAVDFSSLCDFSFSKPDEARYPNLYLAIEACKQGQAATTAINAANEVAVDAFLKGQIKFTDIAKVNQQALQKTDLIELTSIVQVLEHDEEARSLARELVRKLN</sequence>
<feature type="binding site" evidence="13">
    <location>
        <position position="134"/>
    </location>
    <ligand>
        <name>NADPH</name>
        <dbReference type="ChEBI" id="CHEBI:57783"/>
    </ligand>
</feature>
<feature type="binding site" evidence="13">
    <location>
        <position position="20"/>
    </location>
    <ligand>
        <name>NADPH</name>
        <dbReference type="ChEBI" id="CHEBI:57783"/>
    </ligand>
</feature>
<dbReference type="InterPro" id="IPR036169">
    <property type="entry name" value="DXPR_C_sf"/>
</dbReference>
<dbReference type="FunFam" id="1.10.1740.10:FF:000004">
    <property type="entry name" value="1-deoxy-D-xylulose 5-phosphate reductoisomerase"/>
    <property type="match status" value="1"/>
</dbReference>
<evidence type="ECO:0000259" key="16">
    <source>
        <dbReference type="Pfam" id="PF13288"/>
    </source>
</evidence>
<dbReference type="GO" id="GO:0030604">
    <property type="term" value="F:1-deoxy-D-xylulose-5-phosphate reductoisomerase activity"/>
    <property type="evidence" value="ECO:0007669"/>
    <property type="project" value="UniProtKB-UniRule"/>
</dbReference>
<feature type="binding site" evidence="13">
    <location>
        <position position="162"/>
    </location>
    <ligand>
        <name>Mn(2+)</name>
        <dbReference type="ChEBI" id="CHEBI:29035"/>
    </ligand>
</feature>
<dbReference type="SUPFAM" id="SSF55347">
    <property type="entry name" value="Glyceraldehyde-3-phosphate dehydrogenase-like, C-terminal domain"/>
    <property type="match status" value="1"/>
</dbReference>
<dbReference type="Proteomes" id="UP000009282">
    <property type="component" value="Chromosome"/>
</dbReference>
<dbReference type="NCBIfam" id="NF003938">
    <property type="entry name" value="PRK05447.1-1"/>
    <property type="match status" value="1"/>
</dbReference>
<dbReference type="GO" id="GO:0030145">
    <property type="term" value="F:manganese ion binding"/>
    <property type="evidence" value="ECO:0007669"/>
    <property type="project" value="TreeGrafter"/>
</dbReference>
<comment type="pathway">
    <text evidence="2 13">Isoprenoid biosynthesis; isopentenyl diphosphate biosynthesis via DXP pathway; isopentenyl diphosphate from 1-deoxy-D-xylulose 5-phosphate: step 1/6.</text>
</comment>
<keyword evidence="5 13" id="KW-0479">Metal-binding</keyword>
<feature type="binding site" evidence="13">
    <location>
        <position position="215"/>
    </location>
    <ligand>
        <name>1-deoxy-D-xylulose 5-phosphate</name>
        <dbReference type="ChEBI" id="CHEBI:57792"/>
    </ligand>
</feature>
<dbReference type="NCBIfam" id="TIGR00243">
    <property type="entry name" value="Dxr"/>
    <property type="match status" value="1"/>
</dbReference>
<dbReference type="AlphaFoldDB" id="G4QI15"/>
<feature type="binding site" evidence="13">
    <location>
        <position position="221"/>
    </location>
    <ligand>
        <name>NADPH</name>
        <dbReference type="ChEBI" id="CHEBI:57783"/>
    </ligand>
</feature>
<feature type="binding site" evidence="13">
    <location>
        <position position="21"/>
    </location>
    <ligand>
        <name>NADPH</name>
        <dbReference type="ChEBI" id="CHEBI:57783"/>
    </ligand>
</feature>
<dbReference type="Gene3D" id="3.40.50.720">
    <property type="entry name" value="NAD(P)-binding Rossmann-like Domain"/>
    <property type="match status" value="1"/>
</dbReference>
<reference evidence="17 18" key="1">
    <citation type="journal article" date="2011" name="J. Bacteriol.">
        <title>Complete genome sequence of seawater bacterium Glaciecola nitratireducens FR1064T.</title>
        <authorList>
            <person name="Bian F."/>
            <person name="Qin Q.L."/>
            <person name="Xie B.B."/>
            <person name="Shu Y.L."/>
            <person name="Zhang X.Y."/>
            <person name="Yu Y."/>
            <person name="Chen B."/>
            <person name="Chen X.L."/>
            <person name="Zhou B.C."/>
            <person name="Zhang Y.Z."/>
        </authorList>
    </citation>
    <scope>NUCLEOTIDE SEQUENCE [LARGE SCALE GENOMIC DNA]</scope>
    <source>
        <strain evidence="18">JCM 12485 / KCTC 12276 / FR1064</strain>
    </source>
</reference>
<dbReference type="InterPro" id="IPR026877">
    <property type="entry name" value="DXPR_C"/>
</dbReference>
<evidence type="ECO:0000256" key="2">
    <source>
        <dbReference type="ARBA" id="ARBA00005094"/>
    </source>
</evidence>
<feature type="binding site" evidence="13">
    <location>
        <position position="48"/>
    </location>
    <ligand>
        <name>NADPH</name>
        <dbReference type="ChEBI" id="CHEBI:57783"/>
    </ligand>
</feature>
<dbReference type="EC" id="1.1.1.267" evidence="4 13"/>
<feature type="domain" description="DXP reductoisomerase C-terminal" evidence="16">
    <location>
        <begin position="277"/>
        <end position="393"/>
    </location>
</feature>
<evidence type="ECO:0000256" key="10">
    <source>
        <dbReference type="ARBA" id="ARBA00048543"/>
    </source>
</evidence>
<comment type="similarity">
    <text evidence="3 13">Belongs to the DXR family.</text>
</comment>
<evidence type="ECO:0000256" key="9">
    <source>
        <dbReference type="ARBA" id="ARBA00023229"/>
    </source>
</evidence>
<feature type="binding site" evidence="13">
    <location>
        <position position="237"/>
    </location>
    <ligand>
        <name>1-deoxy-D-xylulose 5-phosphate</name>
        <dbReference type="ChEBI" id="CHEBI:57792"/>
    </ligand>
</feature>
<evidence type="ECO:0000256" key="3">
    <source>
        <dbReference type="ARBA" id="ARBA00006825"/>
    </source>
</evidence>
<feature type="binding site" evidence="13">
    <location>
        <position position="160"/>
    </location>
    <ligand>
        <name>Mn(2+)</name>
        <dbReference type="ChEBI" id="CHEBI:29035"/>
    </ligand>
</feature>
<protein>
    <recommendedName>
        <fullName evidence="12 13">1-deoxy-D-xylulose 5-phosphate reductoisomerase</fullName>
        <shortName evidence="13">DXP reductoisomerase</shortName>
        <ecNumber evidence="4 13">1.1.1.267</ecNumber>
    </recommendedName>
    <alternativeName>
        <fullName evidence="13">1-deoxyxylulose-5-phosphate reductoisomerase</fullName>
    </alternativeName>
    <alternativeName>
        <fullName evidence="13">2-C-methyl-D-erythritol 4-phosphate synthase</fullName>
    </alternativeName>
</protein>
<evidence type="ECO:0000256" key="6">
    <source>
        <dbReference type="ARBA" id="ARBA00022857"/>
    </source>
</evidence>
<dbReference type="FunFam" id="3.40.50.720:FF:000045">
    <property type="entry name" value="1-deoxy-D-xylulose 5-phosphate reductoisomerase"/>
    <property type="match status" value="1"/>
</dbReference>
<evidence type="ECO:0000256" key="7">
    <source>
        <dbReference type="ARBA" id="ARBA00023002"/>
    </source>
</evidence>
<comment type="catalytic activity">
    <reaction evidence="10">
        <text>2-C-methyl-D-erythritol 4-phosphate + NADP(+) = 1-deoxy-D-xylulose 5-phosphate + NADPH + H(+)</text>
        <dbReference type="Rhea" id="RHEA:13717"/>
        <dbReference type="ChEBI" id="CHEBI:15378"/>
        <dbReference type="ChEBI" id="CHEBI:57783"/>
        <dbReference type="ChEBI" id="CHEBI:57792"/>
        <dbReference type="ChEBI" id="CHEBI:58262"/>
        <dbReference type="ChEBI" id="CHEBI:58349"/>
        <dbReference type="EC" id="1.1.1.267"/>
    </reaction>
    <physiologicalReaction direction="right-to-left" evidence="10">
        <dbReference type="Rhea" id="RHEA:13719"/>
    </physiologicalReaction>
</comment>
<dbReference type="STRING" id="1085623.GNIT_2451"/>
<feature type="binding site" evidence="13">
    <location>
        <position position="192"/>
    </location>
    <ligand>
        <name>1-deoxy-D-xylulose 5-phosphate</name>
        <dbReference type="ChEBI" id="CHEBI:57792"/>
    </ligand>
</feature>
<dbReference type="UniPathway" id="UPA00056">
    <property type="reaction ID" value="UER00092"/>
</dbReference>
<keyword evidence="8 13" id="KW-0464">Manganese</keyword>
<dbReference type="eggNOG" id="COG0743">
    <property type="taxonomic scope" value="Bacteria"/>
</dbReference>
<feature type="binding site" evidence="13">
    <location>
        <position position="233"/>
    </location>
    <ligand>
        <name>1-deoxy-D-xylulose 5-phosphate</name>
        <dbReference type="ChEBI" id="CHEBI:57792"/>
    </ligand>
</feature>
<feature type="domain" description="1-deoxy-D-xylulose 5-phosphate reductoisomerase C-terminal" evidence="15">
    <location>
        <begin position="156"/>
        <end position="245"/>
    </location>
</feature>
<feature type="binding site" evidence="13">
    <location>
        <position position="237"/>
    </location>
    <ligand>
        <name>Mn(2+)</name>
        <dbReference type="ChEBI" id="CHEBI:29035"/>
    </ligand>
</feature>
<keyword evidence="6 13" id="KW-0521">NADP</keyword>
<evidence type="ECO:0000313" key="17">
    <source>
        <dbReference type="EMBL" id="AEP30548.1"/>
    </source>
</evidence>
<gene>
    <name evidence="13 17" type="primary">dxr</name>
    <name evidence="17" type="ordered locus">GNIT_2451</name>
</gene>
<dbReference type="NCBIfam" id="NF009114">
    <property type="entry name" value="PRK12464.1"/>
    <property type="match status" value="1"/>
</dbReference>
<dbReference type="Pfam" id="PF02670">
    <property type="entry name" value="DXP_reductoisom"/>
    <property type="match status" value="1"/>
</dbReference>
<comment type="function">
    <text evidence="11 13">Catalyzes the NADPH-dependent rearrangement and reduction of 1-deoxy-D-xylulose-5-phosphate (DXP) to 2-C-methyl-D-erythritol 4-phosphate (MEP).</text>
</comment>
<dbReference type="GO" id="GO:0070402">
    <property type="term" value="F:NADPH binding"/>
    <property type="evidence" value="ECO:0007669"/>
    <property type="project" value="InterPro"/>
</dbReference>
<dbReference type="SUPFAM" id="SSF51735">
    <property type="entry name" value="NAD(P)-binding Rossmann-fold domains"/>
    <property type="match status" value="1"/>
</dbReference>
<keyword evidence="18" id="KW-1185">Reference proteome</keyword>